<feature type="region of interest" description="Disordered" evidence="1">
    <location>
        <begin position="166"/>
        <end position="233"/>
    </location>
</feature>
<evidence type="ECO:0000313" key="3">
    <source>
        <dbReference type="EMBL" id="KAK5086617.1"/>
    </source>
</evidence>
<feature type="domain" description="Gag1-like clamp" evidence="2">
    <location>
        <begin position="115"/>
        <end position="298"/>
    </location>
</feature>
<accession>A0AAN7T0B3</accession>
<feature type="compositionally biased region" description="Basic and acidic residues" evidence="1">
    <location>
        <begin position="95"/>
        <end position="118"/>
    </location>
</feature>
<evidence type="ECO:0000259" key="2">
    <source>
        <dbReference type="Pfam" id="PF13259"/>
    </source>
</evidence>
<proteinExistence type="predicted"/>
<sequence>MTRSPRPSIERPQTPNSPFLHNLQQRLRKSSTASRASSQDSETTQTNYEAALSQTHDTRSTKRYLLSILRDDWEYSTAHVNENNPTLQREASGYRLRDESVSEYESGPRNKNDDAYRFDSPDDVGVTIERRRARKRRLLEQEMTWNDGLRIWTLRRDAWTGAVLHKAERQSSNGGGRKMSFSRSSKKKSSSDSAPQSLSPTTDRPLATSNGTDTYGAVIDTAQSPTQPDIGLRDGPYLPIYPPLIPASNTLRSRIKPAAYPTLYSKVVVQGLAPNVPIPLNHMINALVEGWKAEGNWPPQAAEPQTVTGGRTRPKKVETAFQKWKRDQDDKRQLAAQRAQEAKYTMEEPEHKGVRRSITGAVKKAFGKKDPDDDIEEQLEKLGLTFESQEEDEDGATALHNGHV</sequence>
<feature type="region of interest" description="Disordered" evidence="1">
    <location>
        <begin position="84"/>
        <end position="118"/>
    </location>
</feature>
<organism evidence="3 4">
    <name type="scientific">Lithohypha guttulata</name>
    <dbReference type="NCBI Taxonomy" id="1690604"/>
    <lineage>
        <taxon>Eukaryota</taxon>
        <taxon>Fungi</taxon>
        <taxon>Dikarya</taxon>
        <taxon>Ascomycota</taxon>
        <taxon>Pezizomycotina</taxon>
        <taxon>Eurotiomycetes</taxon>
        <taxon>Chaetothyriomycetidae</taxon>
        <taxon>Chaetothyriales</taxon>
        <taxon>Trichomeriaceae</taxon>
        <taxon>Lithohypha</taxon>
    </lineage>
</organism>
<dbReference type="InterPro" id="IPR053274">
    <property type="entry name" value="Fluconazole_resistance"/>
</dbReference>
<dbReference type="PANTHER" id="PTHR28065:SF1">
    <property type="entry name" value="DUF4050 DOMAIN-CONTAINING PROTEIN"/>
    <property type="match status" value="1"/>
</dbReference>
<protein>
    <recommendedName>
        <fullName evidence="2">Gag1-like clamp domain-containing protein</fullName>
    </recommendedName>
</protein>
<reference evidence="3 4" key="1">
    <citation type="submission" date="2023-08" db="EMBL/GenBank/DDBJ databases">
        <title>Black Yeasts Isolated from many extreme environments.</title>
        <authorList>
            <person name="Coleine C."/>
            <person name="Stajich J.E."/>
            <person name="Selbmann L."/>
        </authorList>
    </citation>
    <scope>NUCLEOTIDE SEQUENCE [LARGE SCALE GENOMIC DNA]</scope>
    <source>
        <strain evidence="3 4">CCFEE 5910</strain>
    </source>
</reference>
<feature type="region of interest" description="Disordered" evidence="1">
    <location>
        <begin position="385"/>
        <end position="404"/>
    </location>
</feature>
<feature type="compositionally biased region" description="Low complexity" evidence="1">
    <location>
        <begin position="30"/>
        <end position="41"/>
    </location>
</feature>
<dbReference type="InterPro" id="IPR025124">
    <property type="entry name" value="Gag1-like_clamp"/>
</dbReference>
<feature type="compositionally biased region" description="Polar residues" evidence="1">
    <location>
        <begin position="1"/>
        <end position="25"/>
    </location>
</feature>
<dbReference type="Pfam" id="PF13259">
    <property type="entry name" value="clamp_Gag1-like"/>
    <property type="match status" value="1"/>
</dbReference>
<feature type="region of interest" description="Disordered" evidence="1">
    <location>
        <begin position="1"/>
        <end position="56"/>
    </location>
</feature>
<gene>
    <name evidence="3" type="ORF">LTR05_003785</name>
</gene>
<keyword evidence="4" id="KW-1185">Reference proteome</keyword>
<name>A0AAN7T0B3_9EURO</name>
<comment type="caution">
    <text evidence="3">The sequence shown here is derived from an EMBL/GenBank/DDBJ whole genome shotgun (WGS) entry which is preliminary data.</text>
</comment>
<evidence type="ECO:0000313" key="4">
    <source>
        <dbReference type="Proteomes" id="UP001309876"/>
    </source>
</evidence>
<dbReference type="Proteomes" id="UP001309876">
    <property type="component" value="Unassembled WGS sequence"/>
</dbReference>
<dbReference type="PANTHER" id="PTHR28065">
    <property type="entry name" value="FREQUENIN"/>
    <property type="match status" value="1"/>
</dbReference>
<dbReference type="AlphaFoldDB" id="A0AAN7T0B3"/>
<feature type="compositionally biased region" description="Polar residues" evidence="1">
    <location>
        <begin position="42"/>
        <end position="55"/>
    </location>
</feature>
<dbReference type="EMBL" id="JAVRRJ010000003">
    <property type="protein sequence ID" value="KAK5086617.1"/>
    <property type="molecule type" value="Genomic_DNA"/>
</dbReference>
<evidence type="ECO:0000256" key="1">
    <source>
        <dbReference type="SAM" id="MobiDB-lite"/>
    </source>
</evidence>